<evidence type="ECO:0000256" key="1">
    <source>
        <dbReference type="SAM" id="MobiDB-lite"/>
    </source>
</evidence>
<feature type="region of interest" description="Disordered" evidence="1">
    <location>
        <begin position="464"/>
        <end position="513"/>
    </location>
</feature>
<keyword evidence="4" id="KW-1185">Reference proteome</keyword>
<feature type="region of interest" description="Disordered" evidence="1">
    <location>
        <begin position="565"/>
        <end position="592"/>
    </location>
</feature>
<feature type="compositionally biased region" description="Polar residues" evidence="1">
    <location>
        <begin position="77"/>
        <end position="101"/>
    </location>
</feature>
<reference evidence="3" key="1">
    <citation type="submission" date="2023-03" db="EMBL/GenBank/DDBJ databases">
        <title>Complete genome of Cladonia borealis.</title>
        <authorList>
            <person name="Park H."/>
        </authorList>
    </citation>
    <scope>NUCLEOTIDE SEQUENCE</scope>
    <source>
        <strain evidence="3">ANT050790</strain>
    </source>
</reference>
<sequence>MPTLSPREAYAALQGIGIERVLSWVEVLRTVNLDVGRPHTHRCVTSQQLNALRAIEGLPDDQIMALLSLDGHTARSGSSHSSFDWSPTGDSSTPNSQQNSIEPIYRSSAGTLLIPPTPTRSSGPKTPRSPSSRENSFLGHSREQSIDERTSISSVSNTPSHSHWCTVCKDHKAISTCDGWKRHMKEHETCYPCLRCGHPSTLGKDKKFTRKSNLVNHLQESHNVSDKQSALASAEQWKRTEPKKAYACGFCVKHSGTLQDQMNHIDNLHFKHSQDMTGWDHNNVILGLLAQPDVKVAWQKQQASNRPSINKYTWPYSVVADVQTMLEMCQDSPDALAAEVLKSTDQYRMLAEETQSTSTLDPMDQDMATDHSFMAQPQYQAARDFTPTSSYYNGMQPSNHSYPAETLPSTSQTMMTGHRLEPSHARSLSSAMSDPFIDGPSMNAHQPDLMHPPDIMNAYQDSASIQPSPAPANTGNINNTPFAFSTSENNNFLGIGTWQDPDTSDDPPTASANEIFGYRDYQSNHSEVPEPAMETAFTSTNNVFNPQNNASDRWQNFSYPNTANNISLSTSQDDDESHARNGYNYRTRYKPT</sequence>
<dbReference type="AlphaFoldDB" id="A0AA39V1H2"/>
<evidence type="ECO:0000313" key="4">
    <source>
        <dbReference type="Proteomes" id="UP001166286"/>
    </source>
</evidence>
<dbReference type="SMART" id="SM00355">
    <property type="entry name" value="ZnF_C2H2"/>
    <property type="match status" value="3"/>
</dbReference>
<feature type="domain" description="C2H2-type" evidence="2">
    <location>
        <begin position="163"/>
        <end position="187"/>
    </location>
</feature>
<feature type="domain" description="C2H2-type" evidence="2">
    <location>
        <begin position="246"/>
        <end position="269"/>
    </location>
</feature>
<gene>
    <name evidence="3" type="ORF">JMJ35_010307</name>
</gene>
<feature type="domain" description="C2H2-type" evidence="2">
    <location>
        <begin position="191"/>
        <end position="222"/>
    </location>
</feature>
<comment type="caution">
    <text evidence="3">The sequence shown here is derived from an EMBL/GenBank/DDBJ whole genome shotgun (WGS) entry which is preliminary data.</text>
</comment>
<feature type="compositionally biased region" description="Polar residues" evidence="1">
    <location>
        <begin position="119"/>
        <end position="135"/>
    </location>
</feature>
<accession>A0AA39V1H2</accession>
<dbReference type="EMBL" id="JAFEKC020000024">
    <property type="protein sequence ID" value="KAK0507269.1"/>
    <property type="molecule type" value="Genomic_DNA"/>
</dbReference>
<name>A0AA39V1H2_9LECA</name>
<evidence type="ECO:0000313" key="3">
    <source>
        <dbReference type="EMBL" id="KAK0507269.1"/>
    </source>
</evidence>
<dbReference type="Proteomes" id="UP001166286">
    <property type="component" value="Unassembled WGS sequence"/>
</dbReference>
<feature type="compositionally biased region" description="Polar residues" evidence="1">
    <location>
        <begin position="151"/>
        <end position="162"/>
    </location>
</feature>
<proteinExistence type="predicted"/>
<dbReference type="InterPro" id="IPR013087">
    <property type="entry name" value="Znf_C2H2_type"/>
</dbReference>
<feature type="compositionally biased region" description="Polar residues" evidence="1">
    <location>
        <begin position="464"/>
        <end position="492"/>
    </location>
</feature>
<protein>
    <recommendedName>
        <fullName evidence="2">C2H2-type domain-containing protein</fullName>
    </recommendedName>
</protein>
<evidence type="ECO:0000259" key="2">
    <source>
        <dbReference type="SMART" id="SM00355"/>
    </source>
</evidence>
<organism evidence="3 4">
    <name type="scientific">Cladonia borealis</name>
    <dbReference type="NCBI Taxonomy" id="184061"/>
    <lineage>
        <taxon>Eukaryota</taxon>
        <taxon>Fungi</taxon>
        <taxon>Dikarya</taxon>
        <taxon>Ascomycota</taxon>
        <taxon>Pezizomycotina</taxon>
        <taxon>Lecanoromycetes</taxon>
        <taxon>OSLEUM clade</taxon>
        <taxon>Lecanoromycetidae</taxon>
        <taxon>Lecanorales</taxon>
        <taxon>Lecanorineae</taxon>
        <taxon>Cladoniaceae</taxon>
        <taxon>Cladonia</taxon>
    </lineage>
</organism>
<feature type="compositionally biased region" description="Basic and acidic residues" evidence="1">
    <location>
        <begin position="140"/>
        <end position="150"/>
    </location>
</feature>
<feature type="region of interest" description="Disordered" evidence="1">
    <location>
        <begin position="77"/>
        <end position="162"/>
    </location>
</feature>